<name>A0A382H6Y3_9ZZZZ</name>
<evidence type="ECO:0000313" key="2">
    <source>
        <dbReference type="EMBL" id="SVB82171.1"/>
    </source>
</evidence>
<organism evidence="2">
    <name type="scientific">marine metagenome</name>
    <dbReference type="NCBI Taxonomy" id="408172"/>
    <lineage>
        <taxon>unclassified sequences</taxon>
        <taxon>metagenomes</taxon>
        <taxon>ecological metagenomes</taxon>
    </lineage>
</organism>
<sequence>MPKETTHRNPETRAARIERRAKKRADTVTRKKIMKMMKARALEDA</sequence>
<gene>
    <name evidence="2" type="ORF">METZ01_LOCUS235025</name>
</gene>
<accession>A0A382H6Y3</accession>
<reference evidence="2" key="1">
    <citation type="submission" date="2018-05" db="EMBL/GenBank/DDBJ databases">
        <authorList>
            <person name="Lanie J.A."/>
            <person name="Ng W.-L."/>
            <person name="Kazmierczak K.M."/>
            <person name="Andrzejewski T.M."/>
            <person name="Davidsen T.M."/>
            <person name="Wayne K.J."/>
            <person name="Tettelin H."/>
            <person name="Glass J.I."/>
            <person name="Rusch D."/>
            <person name="Podicherti R."/>
            <person name="Tsui H.-C.T."/>
            <person name="Winkler M.E."/>
        </authorList>
    </citation>
    <scope>NUCLEOTIDE SEQUENCE</scope>
</reference>
<feature type="region of interest" description="Disordered" evidence="1">
    <location>
        <begin position="1"/>
        <end position="28"/>
    </location>
</feature>
<dbReference type="AlphaFoldDB" id="A0A382H6Y3"/>
<proteinExistence type="predicted"/>
<protein>
    <submittedName>
        <fullName evidence="2">Uncharacterized protein</fullName>
    </submittedName>
</protein>
<evidence type="ECO:0000256" key="1">
    <source>
        <dbReference type="SAM" id="MobiDB-lite"/>
    </source>
</evidence>
<dbReference type="EMBL" id="UINC01059122">
    <property type="protein sequence ID" value="SVB82171.1"/>
    <property type="molecule type" value="Genomic_DNA"/>
</dbReference>